<evidence type="ECO:0000256" key="6">
    <source>
        <dbReference type="ARBA" id="ARBA00022989"/>
    </source>
</evidence>
<dbReference type="PANTHER" id="PTHR30121">
    <property type="entry name" value="UNCHARACTERIZED PROTEIN YJGR-RELATED"/>
    <property type="match status" value="1"/>
</dbReference>
<keyword evidence="6 9" id="KW-1133">Transmembrane helix</keyword>
<evidence type="ECO:0000256" key="4">
    <source>
        <dbReference type="ARBA" id="ARBA00022741"/>
    </source>
</evidence>
<dbReference type="InterPro" id="IPR043964">
    <property type="entry name" value="P-loop_TraG"/>
</dbReference>
<dbReference type="PANTHER" id="PTHR30121:SF12">
    <property type="entry name" value="TYPE IV SECRETION SYSTEM PROTEIN CAGE"/>
    <property type="match status" value="1"/>
</dbReference>
<dbReference type="GO" id="GO:0016020">
    <property type="term" value="C:membrane"/>
    <property type="evidence" value="ECO:0007669"/>
    <property type="project" value="UniProtKB-SubCell"/>
</dbReference>
<dbReference type="Pfam" id="PF19044">
    <property type="entry name" value="P-loop_TraG"/>
    <property type="match status" value="1"/>
</dbReference>
<evidence type="ECO:0000259" key="11">
    <source>
        <dbReference type="Pfam" id="PF19044"/>
    </source>
</evidence>
<organism evidence="12">
    <name type="scientific">Knufia peltigerae</name>
    <dbReference type="NCBI Taxonomy" id="1002370"/>
    <lineage>
        <taxon>Eukaryota</taxon>
        <taxon>Fungi</taxon>
        <taxon>Dikarya</taxon>
        <taxon>Ascomycota</taxon>
        <taxon>Pezizomycotina</taxon>
        <taxon>Eurotiomycetes</taxon>
        <taxon>Chaetothyriomycetidae</taxon>
        <taxon>Chaetothyriales</taxon>
        <taxon>Trichomeriaceae</taxon>
        <taxon>Knufia</taxon>
    </lineage>
</organism>
<dbReference type="Pfam" id="PF03135">
    <property type="entry name" value="CagE_TrbE_VirB"/>
    <property type="match status" value="1"/>
</dbReference>
<comment type="subcellular location">
    <subcellularLocation>
        <location evidence="1">Membrane</location>
    </subcellularLocation>
</comment>
<comment type="similarity">
    <text evidence="2">Belongs to the TrbE/VirB4 family.</text>
</comment>
<feature type="domain" description="TraG P-loop" evidence="11">
    <location>
        <begin position="641"/>
        <end position="776"/>
    </location>
</feature>
<reference evidence="12" key="1">
    <citation type="submission" date="2022-10" db="EMBL/GenBank/DDBJ databases">
        <title>Culturing micro-colonial fungi from biological soil crusts in the Mojave desert and describing Neophaeococcomyces mojavensis, and introducing the new genera and species Taxawa tesnikishii.</title>
        <authorList>
            <person name="Kurbessoian T."/>
            <person name="Stajich J.E."/>
        </authorList>
    </citation>
    <scope>NUCLEOTIDE SEQUENCE</scope>
    <source>
        <strain evidence="12">TK_35</strain>
    </source>
</reference>
<evidence type="ECO:0000256" key="3">
    <source>
        <dbReference type="ARBA" id="ARBA00022692"/>
    </source>
</evidence>
<evidence type="ECO:0000256" key="1">
    <source>
        <dbReference type="ARBA" id="ARBA00004370"/>
    </source>
</evidence>
<dbReference type="InterPro" id="IPR051162">
    <property type="entry name" value="T4SS_component"/>
</dbReference>
<keyword evidence="7" id="KW-0843">Virulence</keyword>
<dbReference type="InterPro" id="IPR007792">
    <property type="entry name" value="T4SS_VirB3/TrbD/AvhB"/>
</dbReference>
<dbReference type="NCBIfam" id="TIGR00929">
    <property type="entry name" value="VirB4_CagE"/>
    <property type="match status" value="1"/>
</dbReference>
<dbReference type="Gene3D" id="1.10.8.730">
    <property type="match status" value="1"/>
</dbReference>
<evidence type="ECO:0000313" key="12">
    <source>
        <dbReference type="EMBL" id="KAJ9633159.1"/>
    </source>
</evidence>
<keyword evidence="3 9" id="KW-0812">Transmembrane</keyword>
<evidence type="ECO:0000259" key="10">
    <source>
        <dbReference type="Pfam" id="PF03135"/>
    </source>
</evidence>
<protein>
    <submittedName>
        <fullName evidence="12">Type IV secretory pathway protein</fullName>
    </submittedName>
</protein>
<feature type="domain" description="CagE TrbE VirB component of type IV transporter system central" evidence="10">
    <location>
        <begin position="222"/>
        <end position="428"/>
    </location>
</feature>
<dbReference type="SUPFAM" id="SSF52540">
    <property type="entry name" value="P-loop containing nucleoside triphosphate hydrolases"/>
    <property type="match status" value="1"/>
</dbReference>
<evidence type="ECO:0000256" key="5">
    <source>
        <dbReference type="ARBA" id="ARBA00022840"/>
    </source>
</evidence>
<dbReference type="GO" id="GO:0005524">
    <property type="term" value="F:ATP binding"/>
    <property type="evidence" value="ECO:0007669"/>
    <property type="project" value="UniProtKB-KW"/>
</dbReference>
<sequence length="867" mass="97853">MFLGVPYLPFFMVAGGLLLLSMYTNFWFLLTIPVAIFIMRQMAKRDEMIFRLLGLRLLFKLRVRNVQEHEAPNVVKTTGGDYLLTWHLEGLPFVGREEWELEHRHNTFNRLLQTLRAPDFVNVAFWVHDIRRRRTLKGKSSYKQRFNQDVSDQYMGMLSSQRIMQNELYLTMIYRPVVAGKRFVEKSANVDKLRAEQEQAVEKLMELAGNVEAVIRDYAPYRLGMYEAKNGVVFSETLELFGYLINRIDEPVPVLSAPVKDYLPVSRHMFSAKTGDFVINTPNGVNHFGAILNIKEYAEGTYPGILNGLKYLDFEYVITHSFSPMGRQDALKVLDRTKGMMISSGDKAVSQIVELDQAMDQLSSGNFVLGEYHFIMAVYGDSQAKLSQNVATTRAELSNAGFVSTKEDLAVTSSFYSQLPANWRFRTRLANVSSLNFLGLSPLHNFATGKQHNNPWGDCVTTLQTTNGQPYYFNFHATHPSENSLGEKAIANTMVIGKSGTGKTALINFLLSQVQKYEPSPTIFFFDKDRGAEIFVRACGGNYLALENGAPTGFNPFQCENNEGNVQFLADLIKVLAGKREYSSREEEDIYRAVESMLDTPMHLRSMTNFQKSLPNMGDDGLYARMRRWTSGNSLGWVFDNPVDTVDLSKANIIGFDYTDIIDNPEVRVPVINYLLHRLESLIDGRPLIYVMDEFWKILDGEGGLKEFAKNKQKTIRKQNGMGIFATQSPEDALKSDISAALIEQTATLILLPNPNASKSDYMDGLKLTEAEFKVVTALDERSRCFLVKQGHASSVCQLNLRGMDDILSVISASTDNIDIMHRVLQTAAVRARVTVDGLTPEQWLEDFYKNRKGSGKPTSNNKEVAA</sequence>
<dbReference type="InterPro" id="IPR027417">
    <property type="entry name" value="P-loop_NTPase"/>
</dbReference>
<keyword evidence="4" id="KW-0547">Nucleotide-binding</keyword>
<accession>A0AA38Y2E3</accession>
<proteinExistence type="inferred from homology"/>
<evidence type="ECO:0000256" key="7">
    <source>
        <dbReference type="ARBA" id="ARBA00023026"/>
    </source>
</evidence>
<dbReference type="Pfam" id="PF05101">
    <property type="entry name" value="VirB3"/>
    <property type="match status" value="1"/>
</dbReference>
<evidence type="ECO:0000256" key="9">
    <source>
        <dbReference type="SAM" id="Phobius"/>
    </source>
</evidence>
<dbReference type="InterPro" id="IPR018145">
    <property type="entry name" value="CagE_TrbE_VirB_cntrl_dom"/>
</dbReference>
<dbReference type="Gene3D" id="3.40.50.300">
    <property type="entry name" value="P-loop containing nucleotide triphosphate hydrolases"/>
    <property type="match status" value="1"/>
</dbReference>
<dbReference type="AlphaFoldDB" id="A0AA38Y2E3"/>
<keyword evidence="5" id="KW-0067">ATP-binding</keyword>
<evidence type="ECO:0000256" key="2">
    <source>
        <dbReference type="ARBA" id="ARBA00006512"/>
    </source>
</evidence>
<comment type="caution">
    <text evidence="12">The sequence shown here is derived from an EMBL/GenBank/DDBJ whole genome shotgun (WGS) entry which is preliminary data.</text>
</comment>
<gene>
    <name evidence="12" type="primary">virB4</name>
    <name evidence="12" type="ORF">H2204_007305</name>
</gene>
<name>A0AA38Y2E3_9EURO</name>
<dbReference type="EMBL" id="JAPDRN010000049">
    <property type="protein sequence ID" value="KAJ9633159.1"/>
    <property type="molecule type" value="Genomic_DNA"/>
</dbReference>
<dbReference type="InterPro" id="IPR004346">
    <property type="entry name" value="CagE_TrbE_VirB"/>
</dbReference>
<feature type="transmembrane region" description="Helical" evidence="9">
    <location>
        <begin position="12"/>
        <end position="38"/>
    </location>
</feature>
<keyword evidence="8 9" id="KW-0472">Membrane</keyword>
<evidence type="ECO:0000256" key="8">
    <source>
        <dbReference type="ARBA" id="ARBA00023136"/>
    </source>
</evidence>